<dbReference type="InterPro" id="IPR028098">
    <property type="entry name" value="Glyco_trans_4-like_N"/>
</dbReference>
<feature type="domain" description="Glycosyltransferase subfamily 4-like N-terminal" evidence="3">
    <location>
        <begin position="17"/>
        <end position="166"/>
    </location>
</feature>
<dbReference type="Proteomes" id="UP000095488">
    <property type="component" value="Unassembled WGS sequence"/>
</dbReference>
<evidence type="ECO:0000259" key="2">
    <source>
        <dbReference type="Pfam" id="PF00534"/>
    </source>
</evidence>
<reference evidence="4 5" key="1">
    <citation type="submission" date="2015-09" db="EMBL/GenBank/DDBJ databases">
        <authorList>
            <consortium name="Pathogen Informatics"/>
        </authorList>
    </citation>
    <scope>NUCLEOTIDE SEQUENCE [LARGE SCALE GENOMIC DNA]</scope>
    <source>
        <strain evidence="4 5">2789STDY5834858</strain>
    </source>
</reference>
<protein>
    <submittedName>
        <fullName evidence="4">D-inositol-3-phosphate glycosyltransferase</fullName>
        <ecNumber evidence="4">2.4.1.250</ecNumber>
    </submittedName>
</protein>
<dbReference type="Pfam" id="PF13439">
    <property type="entry name" value="Glyco_transf_4"/>
    <property type="match status" value="1"/>
</dbReference>
<dbReference type="EMBL" id="CYZR01000005">
    <property type="protein sequence ID" value="CUO04963.1"/>
    <property type="molecule type" value="Genomic_DNA"/>
</dbReference>
<dbReference type="RefSeq" id="WP_055259589.1">
    <property type="nucleotide sequence ID" value="NZ_BCMV01000005.1"/>
</dbReference>
<organism evidence="4 5">
    <name type="scientific">Sarcina ventriculi</name>
    <name type="common">Clostridium ventriculi</name>
    <dbReference type="NCBI Taxonomy" id="1267"/>
    <lineage>
        <taxon>Bacteria</taxon>
        <taxon>Bacillati</taxon>
        <taxon>Bacillota</taxon>
        <taxon>Clostridia</taxon>
        <taxon>Eubacteriales</taxon>
        <taxon>Clostridiaceae</taxon>
        <taxon>Sarcina</taxon>
    </lineage>
</organism>
<evidence type="ECO:0000313" key="4">
    <source>
        <dbReference type="EMBL" id="CUO04963.1"/>
    </source>
</evidence>
<name>A0ABM9URC4_SARVE</name>
<dbReference type="SUPFAM" id="SSF53756">
    <property type="entry name" value="UDP-Glycosyltransferase/glycogen phosphorylase"/>
    <property type="match status" value="1"/>
</dbReference>
<dbReference type="CDD" id="cd03809">
    <property type="entry name" value="GT4_MtfB-like"/>
    <property type="match status" value="1"/>
</dbReference>
<keyword evidence="1 4" id="KW-0808">Transferase</keyword>
<dbReference type="Pfam" id="PF00534">
    <property type="entry name" value="Glycos_transf_1"/>
    <property type="match status" value="1"/>
</dbReference>
<dbReference type="Gene3D" id="3.40.50.2000">
    <property type="entry name" value="Glycogen Phosphorylase B"/>
    <property type="match status" value="2"/>
</dbReference>
<accession>A0ABM9URC4</accession>
<dbReference type="GO" id="GO:0102710">
    <property type="term" value="F:D-inositol-3-phosphate glycosyltransferase activity"/>
    <property type="evidence" value="ECO:0007669"/>
    <property type="project" value="UniProtKB-EC"/>
</dbReference>
<dbReference type="EC" id="2.4.1.250" evidence="4"/>
<comment type="caution">
    <text evidence="4">The sequence shown here is derived from an EMBL/GenBank/DDBJ whole genome shotgun (WGS) entry which is preliminary data.</text>
</comment>
<dbReference type="InterPro" id="IPR001296">
    <property type="entry name" value="Glyco_trans_1"/>
</dbReference>
<proteinExistence type="predicted"/>
<evidence type="ECO:0000313" key="5">
    <source>
        <dbReference type="Proteomes" id="UP000095488"/>
    </source>
</evidence>
<evidence type="ECO:0000259" key="3">
    <source>
        <dbReference type="Pfam" id="PF13439"/>
    </source>
</evidence>
<keyword evidence="5" id="KW-1185">Reference proteome</keyword>
<feature type="domain" description="Glycosyl transferase family 1" evidence="2">
    <location>
        <begin position="194"/>
        <end position="348"/>
    </location>
</feature>
<dbReference type="PANTHER" id="PTHR46401">
    <property type="entry name" value="GLYCOSYLTRANSFERASE WBBK-RELATED"/>
    <property type="match status" value="1"/>
</dbReference>
<evidence type="ECO:0000256" key="1">
    <source>
        <dbReference type="ARBA" id="ARBA00022679"/>
    </source>
</evidence>
<sequence>MNISIDGRAATLYRGTGIGNYTYQLINNFNQIDFLNKYTILTPKDCNLDLNLKNNFSLTNSSGNPNNNFWEYIKTPNILEKNKYDIYHIPQNGIGMCENISCPSIITLHDIIPLKMPETVSPVFLKVFNEQLPTILNTTSSIITVSEFSKKDICEYFNYPEEKVYVTQLAAEEMYKPLDKHYCKKILKKRYSIDTDFILYVGGFSPRKNILGLIEAFNIVKNKTKKNLKLVIVGRHGFSYETYKKRTIELKLESSVIFPGFIKTDDMPYFYNASSMLVYPSFYEGFGLPVLEAMACATPVISSSLTSVPEVCGDASILINPSNIDDISSAILNIFNDKDLASSLIYRGLIHSSKFSWKKTAYNTLDAYENTLLSL</sequence>
<dbReference type="PANTHER" id="PTHR46401:SF2">
    <property type="entry name" value="GLYCOSYLTRANSFERASE WBBK-RELATED"/>
    <property type="match status" value="1"/>
</dbReference>
<keyword evidence="4" id="KW-0328">Glycosyltransferase</keyword>
<gene>
    <name evidence="4" type="primary">mshA_2</name>
    <name evidence="4" type="ORF">ERS852473_01778</name>
</gene>